<comment type="caution">
    <text evidence="1">The sequence shown here is derived from an EMBL/GenBank/DDBJ whole genome shotgun (WGS) entry which is preliminary data.</text>
</comment>
<sequence>MYVLKAMRRVKKLKKKIFFVAFRWIHSDNLIEKVINR</sequence>
<accession>A0AAP7W5L8</accession>
<evidence type="ECO:0000313" key="2">
    <source>
        <dbReference type="Proteomes" id="UP000194131"/>
    </source>
</evidence>
<reference evidence="1 2" key="1">
    <citation type="submission" date="2016-12" db="EMBL/GenBank/DDBJ databases">
        <title>Genome Sequences of Twelve Sporeforming Bacillus Species Isolated from Foods.</title>
        <authorList>
            <person name="De Jong A."/>
            <person name="Holsappel S."/>
            <person name="Kuipers O.P."/>
        </authorList>
    </citation>
    <scope>NUCLEOTIDE SEQUENCE [LARGE SCALE GENOMIC DNA]</scope>
    <source>
        <strain evidence="1 2">S3E15</strain>
    </source>
</reference>
<name>A0AAP7W5L8_BACMY</name>
<dbReference type="AlphaFoldDB" id="A0AAP7W5L8"/>
<evidence type="ECO:0000313" key="1">
    <source>
        <dbReference type="EMBL" id="OSX90877.1"/>
    </source>
</evidence>
<proteinExistence type="predicted"/>
<gene>
    <name evidence="1" type="ORF">S3E15_01505</name>
</gene>
<dbReference type="EMBL" id="MRWU01000014">
    <property type="protein sequence ID" value="OSX90877.1"/>
    <property type="molecule type" value="Genomic_DNA"/>
</dbReference>
<dbReference type="Proteomes" id="UP000194131">
    <property type="component" value="Unassembled WGS sequence"/>
</dbReference>
<protein>
    <submittedName>
        <fullName evidence="1">Uncharacterized protein</fullName>
    </submittedName>
</protein>
<organism evidence="1 2">
    <name type="scientific">Bacillus mycoides</name>
    <dbReference type="NCBI Taxonomy" id="1405"/>
    <lineage>
        <taxon>Bacteria</taxon>
        <taxon>Bacillati</taxon>
        <taxon>Bacillota</taxon>
        <taxon>Bacilli</taxon>
        <taxon>Bacillales</taxon>
        <taxon>Bacillaceae</taxon>
        <taxon>Bacillus</taxon>
        <taxon>Bacillus cereus group</taxon>
    </lineage>
</organism>